<dbReference type="AlphaFoldDB" id="A0A814X407"/>
<dbReference type="OrthoDB" id="5962009at2759"/>
<dbReference type="InterPro" id="IPR036249">
    <property type="entry name" value="Thioredoxin-like_sf"/>
</dbReference>
<dbReference type="InterPro" id="IPR011893">
    <property type="entry name" value="Selenoprotein_Rdx-typ"/>
</dbReference>
<evidence type="ECO:0000313" key="2">
    <source>
        <dbReference type="EMBL" id="CAF1206323.1"/>
    </source>
</evidence>
<dbReference type="EMBL" id="CAJNOJ010000152">
    <property type="protein sequence ID" value="CAF1206323.1"/>
    <property type="molecule type" value="Genomic_DNA"/>
</dbReference>
<evidence type="ECO:0000313" key="3">
    <source>
        <dbReference type="Proteomes" id="UP000663852"/>
    </source>
</evidence>
<protein>
    <submittedName>
        <fullName evidence="2">Uncharacterized protein</fullName>
    </submittedName>
</protein>
<comment type="caution">
    <text evidence="2">The sequence shown here is derived from an EMBL/GenBank/DDBJ whole genome shotgun (WGS) entry which is preliminary data.</text>
</comment>
<sequence length="70" mass="7817">MRIRFTVRGIAVGRRSSFEVTLNNKIIYSKLDNGHFPAFDKIAEEVDNAAQGRDVQTVTEVDKSSSCTIL</sequence>
<evidence type="ECO:0000256" key="1">
    <source>
        <dbReference type="ARBA" id="ARBA00023284"/>
    </source>
</evidence>
<dbReference type="Gene3D" id="3.40.30.10">
    <property type="entry name" value="Glutaredoxin"/>
    <property type="match status" value="1"/>
</dbReference>
<dbReference type="Pfam" id="PF10262">
    <property type="entry name" value="Rdx"/>
    <property type="match status" value="1"/>
</dbReference>
<name>A0A814X407_ADIRI</name>
<organism evidence="2 3">
    <name type="scientific">Adineta ricciae</name>
    <name type="common">Rotifer</name>
    <dbReference type="NCBI Taxonomy" id="249248"/>
    <lineage>
        <taxon>Eukaryota</taxon>
        <taxon>Metazoa</taxon>
        <taxon>Spiralia</taxon>
        <taxon>Gnathifera</taxon>
        <taxon>Rotifera</taxon>
        <taxon>Eurotatoria</taxon>
        <taxon>Bdelloidea</taxon>
        <taxon>Adinetida</taxon>
        <taxon>Adinetidae</taxon>
        <taxon>Adineta</taxon>
    </lineage>
</organism>
<accession>A0A814X407</accession>
<keyword evidence="1" id="KW-0676">Redox-active center</keyword>
<gene>
    <name evidence="2" type="ORF">EDS130_LOCUS25644</name>
</gene>
<dbReference type="Proteomes" id="UP000663852">
    <property type="component" value="Unassembled WGS sequence"/>
</dbReference>
<reference evidence="2" key="1">
    <citation type="submission" date="2021-02" db="EMBL/GenBank/DDBJ databases">
        <authorList>
            <person name="Nowell W R."/>
        </authorList>
    </citation>
    <scope>NUCLEOTIDE SEQUENCE</scope>
</reference>
<dbReference type="SUPFAM" id="SSF52833">
    <property type="entry name" value="Thioredoxin-like"/>
    <property type="match status" value="1"/>
</dbReference>
<proteinExistence type="predicted"/>